<sequence>MKFNSNKQFFLKISIHSLLMFCLLVILNRFIIVLENPDFIAFHESNLAIEWIKVNGIFINIVLFTPLVLSITFFLVFLNSNDKSRE</sequence>
<feature type="transmembrane region" description="Helical" evidence="1">
    <location>
        <begin position="9"/>
        <end position="34"/>
    </location>
</feature>
<keyword evidence="3" id="KW-1185">Reference proteome</keyword>
<keyword evidence="1" id="KW-0472">Membrane</keyword>
<organism evidence="2 3">
    <name type="scientific">Siminovitchia terrae</name>
    <name type="common">Bacillus terrae</name>
    <dbReference type="NCBI Taxonomy" id="1914933"/>
    <lineage>
        <taxon>Bacteria</taxon>
        <taxon>Bacillati</taxon>
        <taxon>Bacillota</taxon>
        <taxon>Bacilli</taxon>
        <taxon>Bacillales</taxon>
        <taxon>Bacillaceae</taxon>
        <taxon>Siminovitchia</taxon>
    </lineage>
</organism>
<dbReference type="Proteomes" id="UP000680670">
    <property type="component" value="Unassembled WGS sequence"/>
</dbReference>
<keyword evidence="1" id="KW-0812">Transmembrane</keyword>
<proteinExistence type="predicted"/>
<comment type="caution">
    <text evidence="2">The sequence shown here is derived from an EMBL/GenBank/DDBJ whole genome shotgun (WGS) entry which is preliminary data.</text>
</comment>
<feature type="transmembrane region" description="Helical" evidence="1">
    <location>
        <begin position="54"/>
        <end position="78"/>
    </location>
</feature>
<name>A0ABQ4KVY4_SIMTE</name>
<reference evidence="2 3" key="1">
    <citation type="submission" date="2021-03" db="EMBL/GenBank/DDBJ databases">
        <title>Antimicrobial resistance genes in bacteria isolated from Japanese honey, and their potential for conferring macrolide and lincosamide resistance in the American foulbrood pathogen Paenibacillus larvae.</title>
        <authorList>
            <person name="Okamoto M."/>
            <person name="Kumagai M."/>
            <person name="Kanamori H."/>
            <person name="Takamatsu D."/>
        </authorList>
    </citation>
    <scope>NUCLEOTIDE SEQUENCE [LARGE SCALE GENOMIC DNA]</scope>
    <source>
        <strain evidence="2 3">J6TS1</strain>
    </source>
</reference>
<gene>
    <name evidence="2" type="ORF">J6TS1_20680</name>
</gene>
<evidence type="ECO:0000313" key="3">
    <source>
        <dbReference type="Proteomes" id="UP000680670"/>
    </source>
</evidence>
<protein>
    <recommendedName>
        <fullName evidence="4">LTA synthase family protein</fullName>
    </recommendedName>
</protein>
<evidence type="ECO:0008006" key="4">
    <source>
        <dbReference type="Google" id="ProtNLM"/>
    </source>
</evidence>
<dbReference type="EMBL" id="BORJ01000004">
    <property type="protein sequence ID" value="GIN96198.1"/>
    <property type="molecule type" value="Genomic_DNA"/>
</dbReference>
<keyword evidence="1" id="KW-1133">Transmembrane helix</keyword>
<evidence type="ECO:0000313" key="2">
    <source>
        <dbReference type="EMBL" id="GIN96198.1"/>
    </source>
</evidence>
<evidence type="ECO:0000256" key="1">
    <source>
        <dbReference type="SAM" id="Phobius"/>
    </source>
</evidence>
<accession>A0ABQ4KVY4</accession>